<evidence type="ECO:0000256" key="9">
    <source>
        <dbReference type="SAM" id="MobiDB-lite"/>
    </source>
</evidence>
<reference evidence="12" key="1">
    <citation type="submission" date="2015-09" db="EMBL/GenBank/DDBJ databases">
        <authorList>
            <person name="Graham D.E."/>
            <person name="Mahan K.M."/>
            <person name="Klingeman D.M."/>
            <person name="Fida T."/>
            <person name="Giannone R.J."/>
            <person name="Hettich R.L."/>
            <person name="Parry R.J."/>
            <person name="Spain J.C."/>
        </authorList>
    </citation>
    <scope>NUCLEOTIDE SEQUENCE [LARGE SCALE GENOMIC DNA]</scope>
    <source>
        <strain evidence="12">JCM 4701</strain>
    </source>
</reference>
<dbReference type="InterPro" id="IPR041854">
    <property type="entry name" value="BFD-like_2Fe2S-bd_dom_sf"/>
</dbReference>
<dbReference type="EMBL" id="LJSN01000002">
    <property type="protein sequence ID" value="PNE41937.1"/>
    <property type="molecule type" value="Genomic_DNA"/>
</dbReference>
<dbReference type="InterPro" id="IPR007419">
    <property type="entry name" value="BFD-like_2Fe2S-bd_dom"/>
</dbReference>
<comment type="caution">
    <text evidence="11">The sequence shown here is derived from an EMBL/GenBank/DDBJ whole genome shotgun (WGS) entry which is preliminary data.</text>
</comment>
<dbReference type="InterPro" id="IPR052371">
    <property type="entry name" value="BFD-associated_ferredoxin"/>
</dbReference>
<keyword evidence="4" id="KW-0249">Electron transport</keyword>
<keyword evidence="5" id="KW-0408">Iron</keyword>
<dbReference type="Pfam" id="PF04324">
    <property type="entry name" value="Fer2_BFD"/>
    <property type="match status" value="1"/>
</dbReference>
<gene>
    <name evidence="11" type="ORF">AOB60_15290</name>
</gene>
<evidence type="ECO:0000256" key="6">
    <source>
        <dbReference type="ARBA" id="ARBA00023014"/>
    </source>
</evidence>
<dbReference type="GO" id="GO:0046872">
    <property type="term" value="F:metal ion binding"/>
    <property type="evidence" value="ECO:0007669"/>
    <property type="project" value="UniProtKB-KW"/>
</dbReference>
<organism evidence="11 12">
    <name type="scientific">Streptomyces noursei</name>
    <name type="common">Streptomyces albulus</name>
    <dbReference type="NCBI Taxonomy" id="1971"/>
    <lineage>
        <taxon>Bacteria</taxon>
        <taxon>Bacillati</taxon>
        <taxon>Actinomycetota</taxon>
        <taxon>Actinomycetes</taxon>
        <taxon>Kitasatosporales</taxon>
        <taxon>Streptomycetaceae</taxon>
        <taxon>Streptomyces</taxon>
    </lineage>
</organism>
<comment type="similarity">
    <text evidence="8">Belongs to the Bfd family.</text>
</comment>
<feature type="domain" description="BFD-like [2Fe-2S]-binding" evidence="10">
    <location>
        <begin position="2"/>
        <end position="50"/>
    </location>
</feature>
<dbReference type="PANTHER" id="PTHR37424:SF1">
    <property type="entry name" value="BACTERIOFERRITIN-ASSOCIATED FERREDOXIN"/>
    <property type="match status" value="1"/>
</dbReference>
<keyword evidence="6" id="KW-0411">Iron-sulfur</keyword>
<evidence type="ECO:0000256" key="5">
    <source>
        <dbReference type="ARBA" id="ARBA00023004"/>
    </source>
</evidence>
<name>A0A2N8PLP0_STRNR</name>
<sequence length="105" mass="10759">MYVCSCFGITEQQVREHADRGACTPRQVASACKAGTDCGSCVRRIQALLGRGACPRRELIDSGAPDALRSESEPWSPAPEVPAAPSGPLAAEVAAPAPAGLRAAA</sequence>
<proteinExistence type="inferred from homology"/>
<evidence type="ECO:0000313" key="12">
    <source>
        <dbReference type="Proteomes" id="UP000236047"/>
    </source>
</evidence>
<evidence type="ECO:0000256" key="7">
    <source>
        <dbReference type="ARBA" id="ARBA00039386"/>
    </source>
</evidence>
<accession>A0A2N8PLP0</accession>
<protein>
    <recommendedName>
        <fullName evidence="7">Bacterioferritin-associated ferredoxin</fullName>
    </recommendedName>
</protein>
<evidence type="ECO:0000259" key="10">
    <source>
        <dbReference type="Pfam" id="PF04324"/>
    </source>
</evidence>
<keyword evidence="12" id="KW-1185">Reference proteome</keyword>
<evidence type="ECO:0000256" key="2">
    <source>
        <dbReference type="ARBA" id="ARBA00022714"/>
    </source>
</evidence>
<feature type="region of interest" description="Disordered" evidence="9">
    <location>
        <begin position="63"/>
        <end position="89"/>
    </location>
</feature>
<evidence type="ECO:0000256" key="8">
    <source>
        <dbReference type="ARBA" id="ARBA00046332"/>
    </source>
</evidence>
<evidence type="ECO:0000313" key="11">
    <source>
        <dbReference type="EMBL" id="PNE41937.1"/>
    </source>
</evidence>
<keyword evidence="2" id="KW-0001">2Fe-2S</keyword>
<dbReference type="GO" id="GO:0051537">
    <property type="term" value="F:2 iron, 2 sulfur cluster binding"/>
    <property type="evidence" value="ECO:0007669"/>
    <property type="project" value="UniProtKB-KW"/>
</dbReference>
<dbReference type="Gene3D" id="1.10.10.1100">
    <property type="entry name" value="BFD-like [2Fe-2S]-binding domain"/>
    <property type="match status" value="1"/>
</dbReference>
<keyword evidence="1" id="KW-0813">Transport</keyword>
<evidence type="ECO:0000256" key="3">
    <source>
        <dbReference type="ARBA" id="ARBA00022723"/>
    </source>
</evidence>
<dbReference type="Proteomes" id="UP000236047">
    <property type="component" value="Unassembled WGS sequence"/>
</dbReference>
<dbReference type="AlphaFoldDB" id="A0A2N8PLP0"/>
<evidence type="ECO:0000256" key="1">
    <source>
        <dbReference type="ARBA" id="ARBA00022448"/>
    </source>
</evidence>
<evidence type="ECO:0000256" key="4">
    <source>
        <dbReference type="ARBA" id="ARBA00022982"/>
    </source>
</evidence>
<keyword evidence="3" id="KW-0479">Metal-binding</keyword>
<dbReference type="RefSeq" id="WP_039637321.1">
    <property type="nucleotide sequence ID" value="NZ_LJSN01000002.1"/>
</dbReference>
<dbReference type="PANTHER" id="PTHR37424">
    <property type="entry name" value="BACTERIOFERRITIN-ASSOCIATED FERREDOXIN"/>
    <property type="match status" value="1"/>
</dbReference>